<organism evidence="1 2">
    <name type="scientific">Candidatus Accumulibacter phosphatis</name>
    <dbReference type="NCBI Taxonomy" id="327160"/>
    <lineage>
        <taxon>Bacteria</taxon>
        <taxon>Pseudomonadati</taxon>
        <taxon>Pseudomonadota</taxon>
        <taxon>Betaproteobacteria</taxon>
        <taxon>Candidatus Accumulibacter</taxon>
    </lineage>
</organism>
<comment type="caution">
    <text evidence="1">The sequence shown here is derived from an EMBL/GenBank/DDBJ whole genome shotgun (WGS) entry which is preliminary data.</text>
</comment>
<dbReference type="RefSeq" id="WP_171047419.1">
    <property type="nucleotide sequence ID" value="NZ_SWAD01000107.1"/>
</dbReference>
<accession>A0A5S4EJ79</accession>
<dbReference type="EMBL" id="SWAD01000107">
    <property type="protein sequence ID" value="TMQ75275.1"/>
    <property type="molecule type" value="Genomic_DNA"/>
</dbReference>
<dbReference type="AlphaFoldDB" id="A0A5S4EJ79"/>
<evidence type="ECO:0000313" key="2">
    <source>
        <dbReference type="Proteomes" id="UP000306324"/>
    </source>
</evidence>
<proteinExistence type="predicted"/>
<keyword evidence="2" id="KW-1185">Reference proteome</keyword>
<protein>
    <submittedName>
        <fullName evidence="1">Uncharacterized protein</fullName>
    </submittedName>
</protein>
<name>A0A5S4EJ79_9PROT</name>
<sequence>MRPVPKGYVDRIGVTAERQAGLEQAHLNRRLNNQALARPEMPALTMAMRCCC</sequence>
<dbReference type="Proteomes" id="UP000306324">
    <property type="component" value="Unassembled WGS sequence"/>
</dbReference>
<gene>
    <name evidence="1" type="ORF">ACCUM_1569</name>
</gene>
<evidence type="ECO:0000313" key="1">
    <source>
        <dbReference type="EMBL" id="TMQ75275.1"/>
    </source>
</evidence>
<reference evidence="1 2" key="1">
    <citation type="submission" date="2019-04" db="EMBL/GenBank/DDBJ databases">
        <title>A novel phosphate-accumulating bacterium identified in bioreactor for phosphate removal from wastewater.</title>
        <authorList>
            <person name="Kotlyarov R.Y."/>
            <person name="Beletsky A.V."/>
            <person name="Kallistova A.Y."/>
            <person name="Dorofeev A.G."/>
            <person name="Nikolaev Y.Y."/>
            <person name="Pimenov N.V."/>
            <person name="Ravin N.V."/>
            <person name="Mardanov A.V."/>
        </authorList>
    </citation>
    <scope>NUCLEOTIDE SEQUENCE [LARGE SCALE GENOMIC DNA]</scope>
    <source>
        <strain evidence="1 2">Bin19</strain>
    </source>
</reference>